<evidence type="ECO:0000259" key="5">
    <source>
        <dbReference type="Pfam" id="PF07176"/>
    </source>
</evidence>
<keyword evidence="2" id="KW-0442">Lipid degradation</keyword>
<dbReference type="SUPFAM" id="SSF53474">
    <property type="entry name" value="alpha/beta-Hydrolases"/>
    <property type="match status" value="1"/>
</dbReference>
<protein>
    <recommendedName>
        <fullName evidence="5">DUF1400 domain-containing protein</fullName>
    </recommendedName>
</protein>
<accession>A0A1J1LI20</accession>
<keyword evidence="3" id="KW-0443">Lipid metabolism</keyword>
<dbReference type="OrthoDB" id="422423at2"/>
<evidence type="ECO:0000313" key="7">
    <source>
        <dbReference type="Proteomes" id="UP000184315"/>
    </source>
</evidence>
<dbReference type="PANTHER" id="PTHR10272">
    <property type="entry name" value="PLATELET-ACTIVATING FACTOR ACETYLHYDROLASE"/>
    <property type="match status" value="1"/>
</dbReference>
<dbReference type="Proteomes" id="UP000184315">
    <property type="component" value="Unassembled WGS sequence"/>
</dbReference>
<evidence type="ECO:0000256" key="1">
    <source>
        <dbReference type="ARBA" id="ARBA00022801"/>
    </source>
</evidence>
<dbReference type="Pfam" id="PF03403">
    <property type="entry name" value="PAF-AH_p_II"/>
    <property type="match status" value="1"/>
</dbReference>
<feature type="transmembrane region" description="Helical" evidence="4">
    <location>
        <begin position="21"/>
        <end position="41"/>
    </location>
</feature>
<keyword evidence="1" id="KW-0378">Hydrolase</keyword>
<feature type="domain" description="DUF1400" evidence="5">
    <location>
        <begin position="47"/>
        <end position="173"/>
    </location>
</feature>
<keyword evidence="4" id="KW-0812">Transmembrane</keyword>
<evidence type="ECO:0000256" key="3">
    <source>
        <dbReference type="ARBA" id="ARBA00023098"/>
    </source>
</evidence>
<dbReference type="RefSeq" id="WP_083579908.1">
    <property type="nucleotide sequence ID" value="NZ_LN889782.1"/>
</dbReference>
<sequence length="561" mass="61693">MKSPIKQENNRQYTQNKKTIGFFYFQLLKFSLGIISGLSAITSSAVAAETIAIRYNIGTAFISVKDLETFAKTGDVSPVLSIYGKVLKVEDAEKLRQLLLTPMTASPWSIEQFNNTTMGITMLTRFGNFIQTDNGENGVTALKTAINQASQLPGGLTLLGVLQKFPGQTLGIDVNFAVEAIRDLSQVIYEDKSVMNWINQQAKTQTDNPAINNPPTQLKEPGTIQWKKETFTYEHTQRNISSPVDVYIPQVSTPTPVIVISHGLGSDRTTFKYLAEHLASHGYFVAVPEHLETSANGLANFLAGNAPPPGPEVFINRPLDITSVLNLLEQKAKNSEFPSPLLLNNVGVLGQSYGGYTALAVGGAGFNTRKINQECAESVNRQLTLNISILLQCQASSVANEGQNLKDERVKAIIAINPITSVVFGQEGMSQIKIPILMIGGSDDYIAPAVPEQIYPFSWLTSPNKYLMLLERGTHFSFLEPGEKSVLPVPPQLIGPEPELAFPYLKAISLVFFNRYIRNQTEYLPYLNAGYIQRGETSPFSLTIVNSLTQEDIESAINKHR</sequence>
<evidence type="ECO:0000256" key="2">
    <source>
        <dbReference type="ARBA" id="ARBA00022963"/>
    </source>
</evidence>
<dbReference type="Gene3D" id="3.40.50.1820">
    <property type="entry name" value="alpha/beta hydrolase"/>
    <property type="match status" value="1"/>
</dbReference>
<gene>
    <name evidence="6" type="ORF">PL9214290824</name>
</gene>
<organism evidence="6 7">
    <name type="scientific">Planktothrix tepida PCC 9214</name>
    <dbReference type="NCBI Taxonomy" id="671072"/>
    <lineage>
        <taxon>Bacteria</taxon>
        <taxon>Bacillati</taxon>
        <taxon>Cyanobacteriota</taxon>
        <taxon>Cyanophyceae</taxon>
        <taxon>Oscillatoriophycideae</taxon>
        <taxon>Oscillatoriales</taxon>
        <taxon>Microcoleaceae</taxon>
        <taxon>Planktothrix</taxon>
    </lineage>
</organism>
<name>A0A1J1LI20_9CYAN</name>
<dbReference type="GO" id="GO:0016042">
    <property type="term" value="P:lipid catabolic process"/>
    <property type="evidence" value="ECO:0007669"/>
    <property type="project" value="UniProtKB-KW"/>
</dbReference>
<dbReference type="EMBL" id="CZDF01000132">
    <property type="protein sequence ID" value="CUR31233.1"/>
    <property type="molecule type" value="Genomic_DNA"/>
</dbReference>
<dbReference type="GO" id="GO:0003847">
    <property type="term" value="F:1-alkyl-2-acetylglycerophosphocholine esterase activity"/>
    <property type="evidence" value="ECO:0007669"/>
    <property type="project" value="TreeGrafter"/>
</dbReference>
<dbReference type="AlphaFoldDB" id="A0A1J1LI20"/>
<dbReference type="Pfam" id="PF07176">
    <property type="entry name" value="DUF1400"/>
    <property type="match status" value="1"/>
</dbReference>
<dbReference type="InterPro" id="IPR029058">
    <property type="entry name" value="AB_hydrolase_fold"/>
</dbReference>
<dbReference type="InterPro" id="IPR010802">
    <property type="entry name" value="DUF1400"/>
</dbReference>
<evidence type="ECO:0000313" key="6">
    <source>
        <dbReference type="EMBL" id="CUR31233.1"/>
    </source>
</evidence>
<dbReference type="STRING" id="671072.PL9214290824"/>
<keyword evidence="7" id="KW-1185">Reference proteome</keyword>
<evidence type="ECO:0000256" key="4">
    <source>
        <dbReference type="SAM" id="Phobius"/>
    </source>
</evidence>
<reference evidence="7" key="1">
    <citation type="submission" date="2015-10" db="EMBL/GenBank/DDBJ databases">
        <authorList>
            <person name="Regsiter A."/>
            <person name="william w."/>
        </authorList>
    </citation>
    <scope>NUCLEOTIDE SEQUENCE [LARGE SCALE GENOMIC DNA]</scope>
</reference>
<keyword evidence="4" id="KW-1133">Transmembrane helix</keyword>
<keyword evidence="4" id="KW-0472">Membrane</keyword>
<proteinExistence type="predicted"/>
<dbReference type="PANTHER" id="PTHR10272:SF13">
    <property type="entry name" value="POLY(ETHYLENE TEREPHTHALATE) HYDROLASE"/>
    <property type="match status" value="1"/>
</dbReference>